<accession>A0ACC4AXE0</accession>
<dbReference type="Proteomes" id="UP000309997">
    <property type="component" value="Unassembled WGS sequence"/>
</dbReference>
<name>A0ACC4AXE0_POPAL</name>
<keyword evidence="2" id="KW-1185">Reference proteome</keyword>
<evidence type="ECO:0000313" key="1">
    <source>
        <dbReference type="EMBL" id="KAL3570910.1"/>
    </source>
</evidence>
<reference evidence="1 2" key="1">
    <citation type="journal article" date="2024" name="Plant Biotechnol. J.">
        <title>Genome and CRISPR/Cas9 system of a widespread forest tree (Populus alba) in the world.</title>
        <authorList>
            <person name="Liu Y.J."/>
            <person name="Jiang P.F."/>
            <person name="Han X.M."/>
            <person name="Li X.Y."/>
            <person name="Wang H.M."/>
            <person name="Wang Y.J."/>
            <person name="Wang X.X."/>
            <person name="Zeng Q.Y."/>
        </authorList>
    </citation>
    <scope>NUCLEOTIDE SEQUENCE [LARGE SCALE GENOMIC DNA]</scope>
    <source>
        <strain evidence="2">cv. PAL-ZL1</strain>
    </source>
</reference>
<organism evidence="1 2">
    <name type="scientific">Populus alba</name>
    <name type="common">White poplar</name>
    <dbReference type="NCBI Taxonomy" id="43335"/>
    <lineage>
        <taxon>Eukaryota</taxon>
        <taxon>Viridiplantae</taxon>
        <taxon>Streptophyta</taxon>
        <taxon>Embryophyta</taxon>
        <taxon>Tracheophyta</taxon>
        <taxon>Spermatophyta</taxon>
        <taxon>Magnoliopsida</taxon>
        <taxon>eudicotyledons</taxon>
        <taxon>Gunneridae</taxon>
        <taxon>Pentapetalae</taxon>
        <taxon>rosids</taxon>
        <taxon>fabids</taxon>
        <taxon>Malpighiales</taxon>
        <taxon>Salicaceae</taxon>
        <taxon>Saliceae</taxon>
        <taxon>Populus</taxon>
    </lineage>
</organism>
<proteinExistence type="predicted"/>
<comment type="caution">
    <text evidence="1">The sequence shown here is derived from an EMBL/GenBank/DDBJ whole genome shotgun (WGS) entry which is preliminary data.</text>
</comment>
<gene>
    <name evidence="1" type="ORF">D5086_028159</name>
</gene>
<evidence type="ECO:0000313" key="2">
    <source>
        <dbReference type="Proteomes" id="UP000309997"/>
    </source>
</evidence>
<dbReference type="EMBL" id="RCHU02000015">
    <property type="protein sequence ID" value="KAL3570910.1"/>
    <property type="molecule type" value="Genomic_DNA"/>
</dbReference>
<protein>
    <submittedName>
        <fullName evidence="1">Uncharacterized protein</fullName>
    </submittedName>
</protein>
<sequence>MFFILRSSNPRVPKERSMCSLQNETLFLSCIVLIVLGQRDKRLEWLFQVSTYTVMESSQIFVAEECHSSESGWTMYLGSPTQDDGGGDDDEHSDDGDSSDGGGSDNKSYNDDSDDSMASDASSGPSHHGIAHLKQEEDKHVGKYQMEMKANKPKENKKAESGRKEEKEAMAFMEKRANNASAQSGSKDGSMHGLKM</sequence>